<evidence type="ECO:0000256" key="1">
    <source>
        <dbReference type="SAM" id="MobiDB-lite"/>
    </source>
</evidence>
<feature type="signal peptide" evidence="3">
    <location>
        <begin position="1"/>
        <end position="35"/>
    </location>
</feature>
<feature type="compositionally biased region" description="Polar residues" evidence="1">
    <location>
        <begin position="69"/>
        <end position="87"/>
    </location>
</feature>
<protein>
    <submittedName>
        <fullName evidence="4">Uncharacterized protein</fullName>
    </submittedName>
</protein>
<dbReference type="RefSeq" id="WP_183781144.1">
    <property type="nucleotide sequence ID" value="NZ_JACIBS010000001.1"/>
</dbReference>
<keyword evidence="2" id="KW-1133">Transmembrane helix</keyword>
<feature type="transmembrane region" description="Helical" evidence="2">
    <location>
        <begin position="317"/>
        <end position="336"/>
    </location>
</feature>
<evidence type="ECO:0000256" key="2">
    <source>
        <dbReference type="SAM" id="Phobius"/>
    </source>
</evidence>
<gene>
    <name evidence="4" type="ORF">FB384_001691</name>
</gene>
<feature type="region of interest" description="Disordered" evidence="1">
    <location>
        <begin position="182"/>
        <end position="315"/>
    </location>
</feature>
<feature type="compositionally biased region" description="Pro residues" evidence="1">
    <location>
        <begin position="205"/>
        <end position="225"/>
    </location>
</feature>
<organism evidence="4 5">
    <name type="scientific">Prauserella sediminis</name>
    <dbReference type="NCBI Taxonomy" id="577680"/>
    <lineage>
        <taxon>Bacteria</taxon>
        <taxon>Bacillati</taxon>
        <taxon>Actinomycetota</taxon>
        <taxon>Actinomycetes</taxon>
        <taxon>Pseudonocardiales</taxon>
        <taxon>Pseudonocardiaceae</taxon>
        <taxon>Prauserella</taxon>
        <taxon>Prauserella salsuginis group</taxon>
    </lineage>
</organism>
<feature type="compositionally biased region" description="Pro residues" evidence="1">
    <location>
        <begin position="237"/>
        <end position="248"/>
    </location>
</feature>
<reference evidence="4 5" key="1">
    <citation type="submission" date="2020-08" db="EMBL/GenBank/DDBJ databases">
        <title>Sequencing the genomes of 1000 actinobacteria strains.</title>
        <authorList>
            <person name="Klenk H.-P."/>
        </authorList>
    </citation>
    <scope>NUCLEOTIDE SEQUENCE [LARGE SCALE GENOMIC DNA]</scope>
    <source>
        <strain evidence="4 5">DSM 45267</strain>
    </source>
</reference>
<dbReference type="AlphaFoldDB" id="A0A839XJR7"/>
<sequence>MRNVRKTARKSVVRTGVVTAAAGIAAFGIGGVAQAQDSDIETGGIESTAVDGTATDSATEDTTTGESAPNNSATDDSATGDSETGDSTARDVEREDTTPKVIEGECDATVKGDDGEPLTVDAGAAAGAEGLAGIGTGSEAEDTLVSLPLKETLAGTGLSETGVVVDSLGQVCDTAQSTVNTLGATTRDVTDGLTPDEPAPEEPADPPQPGDPQPEPDPSPAPERPAPGEGEDVPEADVPPAPDAPAVPPADQGALVEPLSPVALPPSADITVPKAPIGPGMEAPNRGSQPGEQENTARKSGTARALPQASETDRTPLVLSVGALLLVVAGLSRAWIARKNA</sequence>
<proteinExistence type="predicted"/>
<feature type="compositionally biased region" description="Low complexity" evidence="1">
    <location>
        <begin position="51"/>
        <end position="68"/>
    </location>
</feature>
<comment type="caution">
    <text evidence="4">The sequence shown here is derived from an EMBL/GenBank/DDBJ whole genome shotgun (WGS) entry which is preliminary data.</text>
</comment>
<keyword evidence="2" id="KW-0472">Membrane</keyword>
<name>A0A839XJR7_9PSEU</name>
<feature type="region of interest" description="Disordered" evidence="1">
    <location>
        <begin position="43"/>
        <end position="102"/>
    </location>
</feature>
<evidence type="ECO:0000256" key="3">
    <source>
        <dbReference type="SAM" id="SignalP"/>
    </source>
</evidence>
<keyword evidence="5" id="KW-1185">Reference proteome</keyword>
<accession>A0A839XJR7</accession>
<dbReference type="Proteomes" id="UP000564573">
    <property type="component" value="Unassembled WGS sequence"/>
</dbReference>
<feature type="compositionally biased region" description="Basic and acidic residues" evidence="1">
    <location>
        <begin position="88"/>
        <end position="98"/>
    </location>
</feature>
<feature type="chain" id="PRO_5032816421" evidence="3">
    <location>
        <begin position="36"/>
        <end position="341"/>
    </location>
</feature>
<dbReference type="EMBL" id="JACIBS010000001">
    <property type="protein sequence ID" value="MBB3662787.1"/>
    <property type="molecule type" value="Genomic_DNA"/>
</dbReference>
<evidence type="ECO:0000313" key="5">
    <source>
        <dbReference type="Proteomes" id="UP000564573"/>
    </source>
</evidence>
<keyword evidence="3" id="KW-0732">Signal</keyword>
<evidence type="ECO:0000313" key="4">
    <source>
        <dbReference type="EMBL" id="MBB3662787.1"/>
    </source>
</evidence>
<keyword evidence="2" id="KW-0812">Transmembrane</keyword>